<dbReference type="GO" id="GO:0008061">
    <property type="term" value="F:chitin binding"/>
    <property type="evidence" value="ECO:0007669"/>
    <property type="project" value="InterPro"/>
</dbReference>
<evidence type="ECO:0000259" key="2">
    <source>
        <dbReference type="PROSITE" id="PS50940"/>
    </source>
</evidence>
<dbReference type="InterPro" id="IPR036508">
    <property type="entry name" value="Chitin-bd_dom_sf"/>
</dbReference>
<evidence type="ECO:0000313" key="4">
    <source>
        <dbReference type="Proteomes" id="UP000596742"/>
    </source>
</evidence>
<dbReference type="GO" id="GO:0005576">
    <property type="term" value="C:extracellular region"/>
    <property type="evidence" value="ECO:0007669"/>
    <property type="project" value="InterPro"/>
</dbReference>
<dbReference type="AlphaFoldDB" id="A0A8B6F891"/>
<accession>A0A8B6F891</accession>
<dbReference type="InterPro" id="IPR002557">
    <property type="entry name" value="Chitin-bd_dom"/>
</dbReference>
<organism evidence="3 4">
    <name type="scientific">Mytilus galloprovincialis</name>
    <name type="common">Mediterranean mussel</name>
    <dbReference type="NCBI Taxonomy" id="29158"/>
    <lineage>
        <taxon>Eukaryota</taxon>
        <taxon>Metazoa</taxon>
        <taxon>Spiralia</taxon>
        <taxon>Lophotrochozoa</taxon>
        <taxon>Mollusca</taxon>
        <taxon>Bivalvia</taxon>
        <taxon>Autobranchia</taxon>
        <taxon>Pteriomorphia</taxon>
        <taxon>Mytilida</taxon>
        <taxon>Mytiloidea</taxon>
        <taxon>Mytilidae</taxon>
        <taxon>Mytilinae</taxon>
        <taxon>Mytilus</taxon>
    </lineage>
</organism>
<keyword evidence="1" id="KW-0812">Transmembrane</keyword>
<feature type="domain" description="Chitin-binding type-2" evidence="2">
    <location>
        <begin position="363"/>
        <end position="421"/>
    </location>
</feature>
<dbReference type="EMBL" id="UYJE01006323">
    <property type="protein sequence ID" value="VDI45016.1"/>
    <property type="molecule type" value="Genomic_DNA"/>
</dbReference>
<keyword evidence="1" id="KW-0472">Membrane</keyword>
<proteinExistence type="predicted"/>
<dbReference type="OrthoDB" id="439917at2759"/>
<evidence type="ECO:0000313" key="3">
    <source>
        <dbReference type="EMBL" id="VDI45016.1"/>
    </source>
</evidence>
<keyword evidence="4" id="KW-1185">Reference proteome</keyword>
<dbReference type="Proteomes" id="UP000596742">
    <property type="component" value="Unassembled WGS sequence"/>
</dbReference>
<reference evidence="3" key="1">
    <citation type="submission" date="2018-11" db="EMBL/GenBank/DDBJ databases">
        <authorList>
            <person name="Alioto T."/>
            <person name="Alioto T."/>
        </authorList>
    </citation>
    <scope>NUCLEOTIDE SEQUENCE</scope>
</reference>
<comment type="caution">
    <text evidence="3">The sequence shown here is derived from an EMBL/GenBank/DDBJ whole genome shotgun (WGS) entry which is preliminary data.</text>
</comment>
<sequence>MTDTGVSTNGNNGSYNDTTSNTSIYSVVFSDNGLSSSDGSERYDTIPISLYSKKEEYCNQGFGGDVEDPSQVTSTGSENPGNNIIEYEQTIYCRLKRSLKTLTTLGIIGLCIIAVAIWIFHNKYYFGLDNANDPASAIKSTPIPGQCENKMSTTKIGEQICISYTSTQRATSSPSSIQVQHMTSQYFNALEVFKVNVSSNNFVQQNGDWKVYYNSSDQQFRLFKEKATCDNMGNYTITIKYDDGNTTSHEFEINLEDPKLQQRVTRINDSIYVHCEMTNTCKARYLDLIVNSGESSRLIPAKNECSNNDKKNSSTITADAIIPVSWFTGNQTISCVPLMTDHKLAANLTSIINIPVCEGDGCLPNCKDDPQGAAYFQDKHICNIFYQCSNGDIILQNCSNETSWSHSECTCVHFNDDICDKKTFRFFQPAMSFAKCTKMT</sequence>
<protein>
    <recommendedName>
        <fullName evidence="2">Chitin-binding type-2 domain-containing protein</fullName>
    </recommendedName>
</protein>
<dbReference type="SUPFAM" id="SSF57625">
    <property type="entry name" value="Invertebrate chitin-binding proteins"/>
    <property type="match status" value="1"/>
</dbReference>
<keyword evidence="1" id="KW-1133">Transmembrane helix</keyword>
<feature type="transmembrane region" description="Helical" evidence="1">
    <location>
        <begin position="102"/>
        <end position="120"/>
    </location>
</feature>
<name>A0A8B6F891_MYTGA</name>
<evidence type="ECO:0000256" key="1">
    <source>
        <dbReference type="SAM" id="Phobius"/>
    </source>
</evidence>
<dbReference type="PROSITE" id="PS50940">
    <property type="entry name" value="CHIT_BIND_II"/>
    <property type="match status" value="1"/>
</dbReference>
<gene>
    <name evidence="3" type="ORF">MGAL_10B026595</name>
</gene>